<gene>
    <name evidence="1" type="ORF">JJC05_13210</name>
</gene>
<evidence type="ECO:0000313" key="1">
    <source>
        <dbReference type="EMBL" id="QYS90190.1"/>
    </source>
</evidence>
<keyword evidence="1" id="KW-0378">Hydrolase</keyword>
<dbReference type="KEGG" id="fdv:JJC05_13210"/>
<dbReference type="EMBL" id="CP067378">
    <property type="protein sequence ID" value="QYS90190.1"/>
    <property type="molecule type" value="Genomic_DNA"/>
</dbReference>
<accession>A0A8G0KZ09</accession>
<dbReference type="REBASE" id="507227">
    <property type="entry name" value="Fco90106ORF13215P"/>
</dbReference>
<reference evidence="1" key="1">
    <citation type="submission" date="2020-12" db="EMBL/GenBank/DDBJ databases">
        <title>Genome sequencing of genetic groups of Flavobacterium columnare.</title>
        <authorList>
            <person name="Waldbieser G.C."/>
            <person name="Griffin M.J."/>
            <person name="LaFrentz B.R."/>
        </authorList>
    </citation>
    <scope>NUCLEOTIDE SEQUENCE</scope>
    <source>
        <strain evidence="1">90-106</strain>
    </source>
</reference>
<sequence>MDNLTTESLQLYKTGRTNANDGGIDFVMKPLGRFFQVTETIDFKKYFLDIDKIQKYPISFVIKSEESTENLLQKIKDNANKTYSIKSIVEKYMSCIEEVINIQTLRERFNIANQQGYLKPILDEIILQSKVEFNYDDSDTDDDEE</sequence>
<organism evidence="1">
    <name type="scientific">Flavobacterium columnare</name>
    <dbReference type="NCBI Taxonomy" id="996"/>
    <lineage>
        <taxon>Bacteria</taxon>
        <taxon>Pseudomonadati</taxon>
        <taxon>Bacteroidota</taxon>
        <taxon>Flavobacteriia</taxon>
        <taxon>Flavobacteriales</taxon>
        <taxon>Flavobacteriaceae</taxon>
        <taxon>Flavobacterium</taxon>
    </lineage>
</organism>
<dbReference type="Proteomes" id="UP000824721">
    <property type="component" value="Chromosome"/>
</dbReference>
<name>A0A8G0KZ09_9FLAO</name>
<keyword evidence="1" id="KW-0540">Nuclease</keyword>
<keyword evidence="1" id="KW-0255">Endonuclease</keyword>
<dbReference type="AlphaFoldDB" id="A0A8G0KZ09"/>
<proteinExistence type="predicted"/>
<dbReference type="GO" id="GO:0004519">
    <property type="term" value="F:endonuclease activity"/>
    <property type="evidence" value="ECO:0007669"/>
    <property type="project" value="UniProtKB-KW"/>
</dbReference>
<protein>
    <submittedName>
        <fullName evidence="1">Type II restriction endonuclease</fullName>
    </submittedName>
</protein>